<comment type="caution">
    <text evidence="6">The sequence shown here is derived from an EMBL/GenBank/DDBJ whole genome shotgun (WGS) entry which is preliminary data.</text>
</comment>
<gene>
    <name evidence="6" type="ORF">GAYE_SCF42G5606</name>
</gene>
<evidence type="ECO:0000256" key="1">
    <source>
        <dbReference type="ARBA" id="ARBA00004123"/>
    </source>
</evidence>
<evidence type="ECO:0000313" key="6">
    <source>
        <dbReference type="EMBL" id="KAK4527681.1"/>
    </source>
</evidence>
<feature type="region of interest" description="Disordered" evidence="4">
    <location>
        <begin position="679"/>
        <end position="718"/>
    </location>
</feature>
<evidence type="ECO:0000259" key="5">
    <source>
        <dbReference type="Pfam" id="PF16755"/>
    </source>
</evidence>
<dbReference type="GO" id="GO:0005634">
    <property type="term" value="C:nucleus"/>
    <property type="evidence" value="ECO:0007669"/>
    <property type="project" value="UniProtKB-SubCell"/>
</dbReference>
<feature type="region of interest" description="Disordered" evidence="4">
    <location>
        <begin position="831"/>
        <end position="898"/>
    </location>
</feature>
<feature type="compositionally biased region" description="Basic and acidic residues" evidence="4">
    <location>
        <begin position="766"/>
        <end position="781"/>
    </location>
</feature>
<dbReference type="Gene3D" id="2.130.10.10">
    <property type="entry name" value="YVTN repeat-like/Quinoprotein amine dehydrogenase"/>
    <property type="match status" value="1"/>
</dbReference>
<feature type="compositionally biased region" description="Polar residues" evidence="4">
    <location>
        <begin position="705"/>
        <end position="718"/>
    </location>
</feature>
<feature type="compositionally biased region" description="Polar residues" evidence="4">
    <location>
        <begin position="782"/>
        <end position="793"/>
    </location>
</feature>
<reference evidence="6 7" key="1">
    <citation type="submission" date="2022-07" db="EMBL/GenBank/DDBJ databases">
        <title>Genome-wide signatures of adaptation to extreme environments.</title>
        <authorList>
            <person name="Cho C.H."/>
            <person name="Yoon H.S."/>
        </authorList>
    </citation>
    <scope>NUCLEOTIDE SEQUENCE [LARGE SCALE GENOMIC DNA]</scope>
    <source>
        <strain evidence="6 7">108.79 E11</strain>
    </source>
</reference>
<accession>A0AAV9IK15</accession>
<dbReference type="AlphaFoldDB" id="A0AAV9IK15"/>
<protein>
    <recommendedName>
        <fullName evidence="5">Nucleoporin Nup159/Nup146 N-terminal domain-containing protein</fullName>
    </recommendedName>
</protein>
<evidence type="ECO:0000313" key="7">
    <source>
        <dbReference type="Proteomes" id="UP001300502"/>
    </source>
</evidence>
<feature type="compositionally biased region" description="Polar residues" evidence="4">
    <location>
        <begin position="410"/>
        <end position="435"/>
    </location>
</feature>
<feature type="domain" description="Nucleoporin Nup159/Nup146 N-terminal" evidence="5">
    <location>
        <begin position="44"/>
        <end position="367"/>
    </location>
</feature>
<dbReference type="InterPro" id="IPR015943">
    <property type="entry name" value="WD40/YVTN_repeat-like_dom_sf"/>
</dbReference>
<feature type="compositionally biased region" description="Basic and acidic residues" evidence="4">
    <location>
        <begin position="854"/>
        <end position="898"/>
    </location>
</feature>
<keyword evidence="3" id="KW-0539">Nucleus</keyword>
<dbReference type="Proteomes" id="UP001300502">
    <property type="component" value="Unassembled WGS sequence"/>
</dbReference>
<feature type="region of interest" description="Disordered" evidence="4">
    <location>
        <begin position="766"/>
        <end position="796"/>
    </location>
</feature>
<keyword evidence="7" id="KW-1185">Reference proteome</keyword>
<dbReference type="Pfam" id="PF16755">
    <property type="entry name" value="Beta-prop_NUP159_NUP214"/>
    <property type="match status" value="1"/>
</dbReference>
<evidence type="ECO:0000256" key="3">
    <source>
        <dbReference type="ARBA" id="ARBA00023242"/>
    </source>
</evidence>
<feature type="region of interest" description="Disordered" evidence="4">
    <location>
        <begin position="972"/>
        <end position="991"/>
    </location>
</feature>
<feature type="region of interest" description="Disordered" evidence="4">
    <location>
        <begin position="398"/>
        <end position="435"/>
    </location>
</feature>
<organism evidence="6 7">
    <name type="scientific">Galdieria yellowstonensis</name>
    <dbReference type="NCBI Taxonomy" id="3028027"/>
    <lineage>
        <taxon>Eukaryota</taxon>
        <taxon>Rhodophyta</taxon>
        <taxon>Bangiophyceae</taxon>
        <taxon>Galdieriales</taxon>
        <taxon>Galdieriaceae</taxon>
        <taxon>Galdieria</taxon>
    </lineage>
</organism>
<comment type="subcellular location">
    <subcellularLocation>
        <location evidence="1">Nucleus</location>
    </subcellularLocation>
</comment>
<evidence type="ECO:0000256" key="2">
    <source>
        <dbReference type="ARBA" id="ARBA00022448"/>
    </source>
</evidence>
<keyword evidence="2" id="KW-0813">Transport</keyword>
<feature type="compositionally biased region" description="Low complexity" evidence="4">
    <location>
        <begin position="839"/>
        <end position="853"/>
    </location>
</feature>
<dbReference type="SUPFAM" id="SSF117289">
    <property type="entry name" value="Nucleoporin domain"/>
    <property type="match status" value="1"/>
</dbReference>
<dbReference type="EMBL" id="JANCYU010000054">
    <property type="protein sequence ID" value="KAK4527681.1"/>
    <property type="molecule type" value="Genomic_DNA"/>
</dbReference>
<dbReference type="InterPro" id="IPR039462">
    <property type="entry name" value="Nup159/Nup146_N"/>
</dbReference>
<sequence length="1126" mass="126619">MSLTGTLPGKSLPSFRFKEEWSLQLQSVDNIKWRKDDDLVGKDRCLAVCNETGVLALVKGVEIVITWLKYIQESTEKWTEYKQLIFPKQVQNFGFHKHGDVLFVQLQQEAKLFLYSVAALFQNKTESFQTISLSSVPLRMWTITEEEYLYCGNSNQIERVYWPNGNQVLFHFPEQIVTLVCSPDGKRVATITKDAKLQFWDEKGSQLDERNLSIELPLPSLDLFWIQKTSLFIMLHRSDGGMLLMYCGLDTNGRIRQVDTYSSVFIETPDCTNNRIAPFGMMQVIEEWQIFILGVSYSTDIQVIYKEEEQLYLLSLEEGEEISCPLDEQGQDTYPLGLALDWTNTRPVRSKTSAESNSCAMPRLLLLLSNDTLKYYSVIDSRCIQPCNKIRSPKAPSFLDTGELPLEKTQGLSTKGTSKNATESELDSHTNNTSSKQVDVNTVVDQLTNKMQQLFLETNKKLDDLVDSVPQEIVDRRMLKIDALYQDCKIQSRKLLQRCDQLHKEWIEQVMKQLEECEKMRLEEERILFNKDESEITLQEWIHPEWKEMEQQIEQRQHEIQKAMNYIEEFLEKVYRDRKAAHHQRDTSGISLRRKIFQSLYVQRKRLETLYSRFQAIEREHLNRWTRSSPLSSSSVKEPSSVPLLWSTTSWKDISAHPVDADSVKKSTQLIYEMAMKNGRDEIRPQQHPLEFPKVKKHVPKDNNTKLTSMEQDKTSSYLSKKNTFTGELSTPSNSSSLSFVGKQSSTTWNTSLKTSLETPITSKKEEVSFENVSGKEHSVSETKASLASTENSTSEKWKDNFMSKLDSISYGTVTSSRPVQENKDERAQNLNTKFPGNSLQYSSTSIQSSIPSRSDKPSLEISNEDTKEMEKEPLQVRVSDDKPNDHKTFSTEKNTRQVEEMKSANFATSDTTVLQSLDAMDFSSDKQSEINTSAQSQTSTFKVQNNPFGGFSQVTSGASFGSHSGGFSSISSMASPSWPGSSGSVPSFGSSAQQSFANSSGFHSGFNNSSVSTPFTPTANPFSSAGYQFGSPSSFLSPAAGAFGVSNITPAKTKTTIGFGTGSAFSSPGSNPFASLAQQTATSPVLGSSNNFGSFSSPITSAAFTWSHSSNATSSLPPSFSQMRK</sequence>
<evidence type="ECO:0000256" key="4">
    <source>
        <dbReference type="SAM" id="MobiDB-lite"/>
    </source>
</evidence>
<name>A0AAV9IK15_9RHOD</name>
<proteinExistence type="predicted"/>